<dbReference type="Proteomes" id="UP000007110">
    <property type="component" value="Unassembled WGS sequence"/>
</dbReference>
<dbReference type="InterPro" id="IPR002168">
    <property type="entry name" value="Lipase_GDXG_HIS_AS"/>
</dbReference>
<keyword evidence="3" id="KW-0719">Serine esterase</keyword>
<dbReference type="AlphaFoldDB" id="A0A7M7N717"/>
<reference evidence="10" key="1">
    <citation type="submission" date="2015-02" db="EMBL/GenBank/DDBJ databases">
        <title>Genome sequencing for Strongylocentrotus purpuratus.</title>
        <authorList>
            <person name="Murali S."/>
            <person name="Liu Y."/>
            <person name="Vee V."/>
            <person name="English A."/>
            <person name="Wang M."/>
            <person name="Skinner E."/>
            <person name="Han Y."/>
            <person name="Muzny D.M."/>
            <person name="Worley K.C."/>
            <person name="Gibbs R.A."/>
        </authorList>
    </citation>
    <scope>NUCLEOTIDE SEQUENCE</scope>
</reference>
<dbReference type="InterPro" id="IPR000997">
    <property type="entry name" value="Cholinesterase"/>
</dbReference>
<dbReference type="PANTHER" id="PTHR43918:SF4">
    <property type="entry name" value="CARBOXYLIC ESTER HYDROLASE"/>
    <property type="match status" value="1"/>
</dbReference>
<dbReference type="GeneID" id="589500"/>
<dbReference type="PROSITE" id="PS00941">
    <property type="entry name" value="CARBOXYLESTERASE_B_2"/>
    <property type="match status" value="1"/>
</dbReference>
<comment type="similarity">
    <text evidence="1 7">Belongs to the type-B carboxylesterase/lipase family.</text>
</comment>
<evidence type="ECO:0000256" key="1">
    <source>
        <dbReference type="ARBA" id="ARBA00005964"/>
    </source>
</evidence>
<dbReference type="OrthoDB" id="19653at2759"/>
<dbReference type="InterPro" id="IPR002018">
    <property type="entry name" value="CarbesteraseB"/>
</dbReference>
<keyword evidence="10" id="KW-1185">Reference proteome</keyword>
<evidence type="ECO:0000256" key="3">
    <source>
        <dbReference type="ARBA" id="ARBA00022487"/>
    </source>
</evidence>
<feature type="active site" description="Acyl-ester intermediate" evidence="6">
    <location>
        <position position="247"/>
    </location>
</feature>
<dbReference type="PANTHER" id="PTHR43918">
    <property type="entry name" value="ACETYLCHOLINESTERASE"/>
    <property type="match status" value="1"/>
</dbReference>
<dbReference type="FunFam" id="3.40.50.1820:FF:000128">
    <property type="entry name" value="Carboxylic ester hydrolase"/>
    <property type="match status" value="1"/>
</dbReference>
<protein>
    <recommendedName>
        <fullName evidence="7">Carboxylic ester hydrolase</fullName>
        <ecNumber evidence="7">3.1.1.-</ecNumber>
    </recommendedName>
</protein>
<dbReference type="InterPro" id="IPR029058">
    <property type="entry name" value="AB_hydrolase_fold"/>
</dbReference>
<dbReference type="PROSITE" id="PS01173">
    <property type="entry name" value="LIPASE_GDXG_HIS"/>
    <property type="match status" value="1"/>
</dbReference>
<dbReference type="Gene3D" id="3.40.50.1820">
    <property type="entry name" value="alpha/beta hydrolase"/>
    <property type="match status" value="1"/>
</dbReference>
<evidence type="ECO:0000256" key="7">
    <source>
        <dbReference type="RuleBase" id="RU361235"/>
    </source>
</evidence>
<reference evidence="9" key="2">
    <citation type="submission" date="2021-01" db="UniProtKB">
        <authorList>
            <consortium name="EnsemblMetazoa"/>
        </authorList>
    </citation>
    <scope>IDENTIFICATION</scope>
</reference>
<sequence>MFEEVYADPGTMILKVSQVIPLILSLMKFSTTTAATAHVIGWPKATLPDPEGTVITGITVKYDEPDFLGVNKSVDAYLGVRYAEPPVGALRFQDPNPYAYRGNYNATEDQDMCLQMMVLDYLTDLPGNPIEGRDMGEDCLFLSIYTPSPKVSKNVRAPVMVWIHGGGYLIGSGSSHSYDGVPLVAMSDIIVVAVNYRLGVFGFLTTGDDVAPGNMGMKDQIMALKWVQENIEAFGGDPGRVTIAGQSAGGASVSLHMLSPLSEGLFHRAIMQSGNAICPFAWSPMDVCVEDAHEFAASLNCTTHSSRLMLKCLQEVNADVLLQEQRYGSGYFAKPVVDGHFLPDNPIEMVKRHRFQNLPTLIGTNEDEGSNNAMYQFFPGSLFSKPSMNISEFRSILPRNLWYAKDPVEVTAVEQWYVDWSIADNETADQFDALIRLGTDQAFACPTEYLVRGLQSAGVEVYRYEMTHDPSWSLFGGVPKWMGAAHGEDIQYVFAWDLNPSFERVVGQTDEEKFMSIEFMRYWSNFVKSGNPNEPIGSRDYPEWPKYTMPDQEYKQLSLNMTNGRAMRASSCSFWLNHWPDLHYLAAPPDELYSDWQDQYARWRDTDMNDWTSEFEKYKENQCPDASP</sequence>
<dbReference type="InterPro" id="IPR050654">
    <property type="entry name" value="AChE-related_enzymes"/>
</dbReference>
<evidence type="ECO:0000256" key="6">
    <source>
        <dbReference type="PIRSR" id="PIRSR600997-1"/>
    </source>
</evidence>
<dbReference type="Pfam" id="PF00135">
    <property type="entry name" value="COesterase"/>
    <property type="match status" value="1"/>
</dbReference>
<name>A0A7M7N717_STRPU</name>
<evidence type="ECO:0000313" key="9">
    <source>
        <dbReference type="EnsemblMetazoa" id="XP_030832234"/>
    </source>
</evidence>
<evidence type="ECO:0000259" key="8">
    <source>
        <dbReference type="Pfam" id="PF00135"/>
    </source>
</evidence>
<dbReference type="EC" id="3.1.1.-" evidence="7"/>
<evidence type="ECO:0000256" key="5">
    <source>
        <dbReference type="ARBA" id="ARBA00023157"/>
    </source>
</evidence>
<dbReference type="InParanoid" id="A0A7M7N717"/>
<keyword evidence="5" id="KW-1015">Disulfide bond</keyword>
<dbReference type="KEGG" id="spu:589500"/>
<dbReference type="CDD" id="cd00312">
    <property type="entry name" value="Esterase_lipase"/>
    <property type="match status" value="1"/>
</dbReference>
<evidence type="ECO:0000313" key="10">
    <source>
        <dbReference type="Proteomes" id="UP000007110"/>
    </source>
</evidence>
<feature type="domain" description="Carboxylesterase type B" evidence="8">
    <location>
        <begin position="71"/>
        <end position="575"/>
    </location>
</feature>
<dbReference type="InterPro" id="IPR019819">
    <property type="entry name" value="Carboxylesterase_B_CS"/>
</dbReference>
<proteinExistence type="inferred from homology"/>
<dbReference type="EnsemblMetazoa" id="XM_030976374">
    <property type="protein sequence ID" value="XP_030832234"/>
    <property type="gene ID" value="LOC589500"/>
</dbReference>
<dbReference type="SUPFAM" id="SSF53474">
    <property type="entry name" value="alpha/beta-Hydrolases"/>
    <property type="match status" value="1"/>
</dbReference>
<feature type="active site" description="Charge relay system" evidence="6">
    <location>
        <position position="486"/>
    </location>
</feature>
<dbReference type="PROSITE" id="PS00122">
    <property type="entry name" value="CARBOXYLESTERASE_B_1"/>
    <property type="match status" value="1"/>
</dbReference>
<keyword evidence="4 7" id="KW-0378">Hydrolase</keyword>
<organism evidence="9 10">
    <name type="scientific">Strongylocentrotus purpuratus</name>
    <name type="common">Purple sea urchin</name>
    <dbReference type="NCBI Taxonomy" id="7668"/>
    <lineage>
        <taxon>Eukaryota</taxon>
        <taxon>Metazoa</taxon>
        <taxon>Echinodermata</taxon>
        <taxon>Eleutherozoa</taxon>
        <taxon>Echinozoa</taxon>
        <taxon>Echinoidea</taxon>
        <taxon>Euechinoidea</taxon>
        <taxon>Echinacea</taxon>
        <taxon>Camarodonta</taxon>
        <taxon>Echinidea</taxon>
        <taxon>Strongylocentrotidae</taxon>
        <taxon>Strongylocentrotus</taxon>
    </lineage>
</organism>
<dbReference type="ESTHER" id="strpu-h3j7a2">
    <property type="family name" value="Cholinesterase-like"/>
</dbReference>
<feature type="active site" description="Charge relay system" evidence="6">
    <location>
        <position position="368"/>
    </location>
</feature>
<dbReference type="FunCoup" id="A0A7M7N717">
    <property type="interactions" value="55"/>
</dbReference>
<evidence type="ECO:0000256" key="4">
    <source>
        <dbReference type="ARBA" id="ARBA00022801"/>
    </source>
</evidence>
<dbReference type="GO" id="GO:0004104">
    <property type="term" value="F:cholinesterase activity"/>
    <property type="evidence" value="ECO:0007669"/>
    <property type="project" value="InterPro"/>
</dbReference>
<evidence type="ECO:0000256" key="2">
    <source>
        <dbReference type="ARBA" id="ARBA00010515"/>
    </source>
</evidence>
<comment type="similarity">
    <text evidence="2">Belongs to the 'GDXG' lipolytic enzyme family.</text>
</comment>
<dbReference type="InterPro" id="IPR019826">
    <property type="entry name" value="Carboxylesterase_B_AS"/>
</dbReference>
<dbReference type="PRINTS" id="PR00878">
    <property type="entry name" value="CHOLNESTRASE"/>
</dbReference>
<dbReference type="OMA" id="NAICPFA"/>
<accession>A0A7M7N717</accession>
<dbReference type="RefSeq" id="XP_030832234.1">
    <property type="nucleotide sequence ID" value="XM_030976374.1"/>
</dbReference>